<dbReference type="VEuPathDB" id="FungiDB:ASPZODRAFT_99177"/>
<dbReference type="PANTHER" id="PTHR13367">
    <property type="entry name" value="UBIQUITIN THIOESTERASE"/>
    <property type="match status" value="1"/>
</dbReference>
<feature type="domain" description="DUF3638" evidence="8">
    <location>
        <begin position="1734"/>
        <end position="1957"/>
    </location>
</feature>
<keyword evidence="4" id="KW-0833">Ubl conjugation pathway</keyword>
<evidence type="ECO:0000256" key="5">
    <source>
        <dbReference type="ARBA" id="ARBA00022801"/>
    </source>
</evidence>
<evidence type="ECO:0000256" key="3">
    <source>
        <dbReference type="ARBA" id="ARBA00022670"/>
    </source>
</evidence>
<proteinExistence type="predicted"/>
<evidence type="ECO:0000259" key="8">
    <source>
        <dbReference type="Pfam" id="PF12340"/>
    </source>
</evidence>
<keyword evidence="3" id="KW-0645">Protease</keyword>
<evidence type="ECO:0000256" key="7">
    <source>
        <dbReference type="SAM" id="MobiDB-lite"/>
    </source>
</evidence>
<protein>
    <recommendedName>
        <fullName evidence="2">ubiquitinyl hydrolase 1</fullName>
        <ecNumber evidence="2">3.4.19.12</ecNumber>
    </recommendedName>
</protein>
<feature type="region of interest" description="Disordered" evidence="7">
    <location>
        <begin position="100"/>
        <end position="120"/>
    </location>
</feature>
<keyword evidence="6" id="KW-0788">Thiol protease</keyword>
<keyword evidence="5" id="KW-0378">Hydrolase</keyword>
<dbReference type="InterPro" id="IPR022099">
    <property type="entry name" value="DUF3638"/>
</dbReference>
<accession>A0A1L9SDW8</accession>
<dbReference type="OrthoDB" id="3182339at2759"/>
<evidence type="ECO:0000256" key="2">
    <source>
        <dbReference type="ARBA" id="ARBA00012759"/>
    </source>
</evidence>
<name>A0A1L9SDW8_9EURO</name>
<dbReference type="STRING" id="1073090.A0A1L9SDW8"/>
<evidence type="ECO:0000313" key="11">
    <source>
        <dbReference type="Proteomes" id="UP000184188"/>
    </source>
</evidence>
<gene>
    <name evidence="10" type="ORF">ASPZODRAFT_99177</name>
</gene>
<evidence type="ECO:0000313" key="10">
    <source>
        <dbReference type="EMBL" id="OJJ45284.1"/>
    </source>
</evidence>
<organism evidence="10 11">
    <name type="scientific">Penicilliopsis zonata CBS 506.65</name>
    <dbReference type="NCBI Taxonomy" id="1073090"/>
    <lineage>
        <taxon>Eukaryota</taxon>
        <taxon>Fungi</taxon>
        <taxon>Dikarya</taxon>
        <taxon>Ascomycota</taxon>
        <taxon>Pezizomycotina</taxon>
        <taxon>Eurotiomycetes</taxon>
        <taxon>Eurotiomycetidae</taxon>
        <taxon>Eurotiales</taxon>
        <taxon>Aspergillaceae</taxon>
        <taxon>Penicilliopsis</taxon>
    </lineage>
</organism>
<dbReference type="Pfam" id="PF12359">
    <property type="entry name" value="DUF3645"/>
    <property type="match status" value="1"/>
</dbReference>
<dbReference type="EC" id="3.4.19.12" evidence="2"/>
<dbReference type="InterPro" id="IPR051346">
    <property type="entry name" value="OTU_Deubiquitinase"/>
</dbReference>
<dbReference type="RefSeq" id="XP_022579794.1">
    <property type="nucleotide sequence ID" value="XM_022730605.1"/>
</dbReference>
<dbReference type="Gene3D" id="3.40.50.300">
    <property type="entry name" value="P-loop containing nucleotide triphosphate hydrolases"/>
    <property type="match status" value="1"/>
</dbReference>
<dbReference type="GO" id="GO:0004843">
    <property type="term" value="F:cysteine-type deubiquitinase activity"/>
    <property type="evidence" value="ECO:0007669"/>
    <property type="project" value="UniProtKB-EC"/>
</dbReference>
<dbReference type="PANTHER" id="PTHR13367:SF32">
    <property type="entry name" value="DUF6606 DOMAIN-CONTAINING PROTEIN"/>
    <property type="match status" value="1"/>
</dbReference>
<evidence type="ECO:0000256" key="6">
    <source>
        <dbReference type="ARBA" id="ARBA00022807"/>
    </source>
</evidence>
<evidence type="ECO:0000256" key="1">
    <source>
        <dbReference type="ARBA" id="ARBA00000707"/>
    </source>
</evidence>
<keyword evidence="11" id="KW-1185">Reference proteome</keyword>
<feature type="region of interest" description="Disordered" evidence="7">
    <location>
        <begin position="2831"/>
        <end position="2867"/>
    </location>
</feature>
<dbReference type="InterPro" id="IPR022105">
    <property type="entry name" value="DUF3645"/>
</dbReference>
<reference evidence="11" key="1">
    <citation type="journal article" date="2017" name="Genome Biol.">
        <title>Comparative genomics reveals high biological diversity and specific adaptations in the industrially and medically important fungal genus Aspergillus.</title>
        <authorList>
            <person name="de Vries R.P."/>
            <person name="Riley R."/>
            <person name="Wiebenga A."/>
            <person name="Aguilar-Osorio G."/>
            <person name="Amillis S."/>
            <person name="Uchima C.A."/>
            <person name="Anderluh G."/>
            <person name="Asadollahi M."/>
            <person name="Askin M."/>
            <person name="Barry K."/>
            <person name="Battaglia E."/>
            <person name="Bayram O."/>
            <person name="Benocci T."/>
            <person name="Braus-Stromeyer S.A."/>
            <person name="Caldana C."/>
            <person name="Canovas D."/>
            <person name="Cerqueira G.C."/>
            <person name="Chen F."/>
            <person name="Chen W."/>
            <person name="Choi C."/>
            <person name="Clum A."/>
            <person name="Dos Santos R.A."/>
            <person name="Damasio A.R."/>
            <person name="Diallinas G."/>
            <person name="Emri T."/>
            <person name="Fekete E."/>
            <person name="Flipphi M."/>
            <person name="Freyberg S."/>
            <person name="Gallo A."/>
            <person name="Gournas C."/>
            <person name="Habgood R."/>
            <person name="Hainaut M."/>
            <person name="Harispe M.L."/>
            <person name="Henrissat B."/>
            <person name="Hilden K.S."/>
            <person name="Hope R."/>
            <person name="Hossain A."/>
            <person name="Karabika E."/>
            <person name="Karaffa L."/>
            <person name="Karanyi Z."/>
            <person name="Krasevec N."/>
            <person name="Kuo A."/>
            <person name="Kusch H."/>
            <person name="LaButti K."/>
            <person name="Lagendijk E.L."/>
            <person name="Lapidus A."/>
            <person name="Levasseur A."/>
            <person name="Lindquist E."/>
            <person name="Lipzen A."/>
            <person name="Logrieco A.F."/>
            <person name="MacCabe A."/>
            <person name="Maekelae M.R."/>
            <person name="Malavazi I."/>
            <person name="Melin P."/>
            <person name="Meyer V."/>
            <person name="Mielnichuk N."/>
            <person name="Miskei M."/>
            <person name="Molnar A.P."/>
            <person name="Mule G."/>
            <person name="Ngan C.Y."/>
            <person name="Orejas M."/>
            <person name="Orosz E."/>
            <person name="Ouedraogo J.P."/>
            <person name="Overkamp K.M."/>
            <person name="Park H.-S."/>
            <person name="Perrone G."/>
            <person name="Piumi F."/>
            <person name="Punt P.J."/>
            <person name="Ram A.F."/>
            <person name="Ramon A."/>
            <person name="Rauscher S."/>
            <person name="Record E."/>
            <person name="Riano-Pachon D.M."/>
            <person name="Robert V."/>
            <person name="Roehrig J."/>
            <person name="Ruller R."/>
            <person name="Salamov A."/>
            <person name="Salih N.S."/>
            <person name="Samson R.A."/>
            <person name="Sandor E."/>
            <person name="Sanguinetti M."/>
            <person name="Schuetze T."/>
            <person name="Sepcic K."/>
            <person name="Shelest E."/>
            <person name="Sherlock G."/>
            <person name="Sophianopoulou V."/>
            <person name="Squina F.M."/>
            <person name="Sun H."/>
            <person name="Susca A."/>
            <person name="Todd R.B."/>
            <person name="Tsang A."/>
            <person name="Unkles S.E."/>
            <person name="van de Wiele N."/>
            <person name="van Rossen-Uffink D."/>
            <person name="Oliveira J.V."/>
            <person name="Vesth T.C."/>
            <person name="Visser J."/>
            <person name="Yu J.-H."/>
            <person name="Zhou M."/>
            <person name="Andersen M.R."/>
            <person name="Archer D.B."/>
            <person name="Baker S.E."/>
            <person name="Benoit I."/>
            <person name="Brakhage A.A."/>
            <person name="Braus G.H."/>
            <person name="Fischer R."/>
            <person name="Frisvad J.C."/>
            <person name="Goldman G.H."/>
            <person name="Houbraken J."/>
            <person name="Oakley B."/>
            <person name="Pocsi I."/>
            <person name="Scazzocchio C."/>
            <person name="Seiboth B."/>
            <person name="vanKuyk P.A."/>
            <person name="Wortman J."/>
            <person name="Dyer P.S."/>
            <person name="Grigoriev I.V."/>
        </authorList>
    </citation>
    <scope>NUCLEOTIDE SEQUENCE [LARGE SCALE GENOMIC DNA]</scope>
    <source>
        <strain evidence="11">CBS 506.65</strain>
    </source>
</reference>
<dbReference type="SUPFAM" id="SSF52540">
    <property type="entry name" value="P-loop containing nucleoside triphosphate hydrolases"/>
    <property type="match status" value="1"/>
</dbReference>
<dbReference type="GeneID" id="34617069"/>
<evidence type="ECO:0000259" key="9">
    <source>
        <dbReference type="Pfam" id="PF12359"/>
    </source>
</evidence>
<dbReference type="EMBL" id="KV878345">
    <property type="protein sequence ID" value="OJJ45284.1"/>
    <property type="molecule type" value="Genomic_DNA"/>
</dbReference>
<comment type="catalytic activity">
    <reaction evidence="1">
        <text>Thiol-dependent hydrolysis of ester, thioester, amide, peptide and isopeptide bonds formed by the C-terminal Gly of ubiquitin (a 76-residue protein attached to proteins as an intracellular targeting signal).</text>
        <dbReference type="EC" id="3.4.19.12"/>
    </reaction>
</comment>
<dbReference type="Pfam" id="PF12340">
    <property type="entry name" value="DUF3638"/>
    <property type="match status" value="1"/>
</dbReference>
<feature type="domain" description="DUF3645" evidence="9">
    <location>
        <begin position="2076"/>
        <end position="2108"/>
    </location>
</feature>
<evidence type="ECO:0000256" key="4">
    <source>
        <dbReference type="ARBA" id="ARBA00022786"/>
    </source>
</evidence>
<dbReference type="GO" id="GO:0006508">
    <property type="term" value="P:proteolysis"/>
    <property type="evidence" value="ECO:0007669"/>
    <property type="project" value="UniProtKB-KW"/>
</dbReference>
<dbReference type="Proteomes" id="UP000184188">
    <property type="component" value="Unassembled WGS sequence"/>
</dbReference>
<sequence>MSLVNKLGRRLAKMELSYQQASSGARLAYEATFCKLRARFQDKLEEAKQHVISLWEKYKRETTKIIRPLPQRADDTELTLSLPNSRQYLNKVLDRGPHDAFSAKGRAPKRKDSHRGPVPQNQYRKAADHYYALAQQEDALAFASPSVEDSDEISCLSFANKISLYLMKVTDSYNSNPEQKSIMILTVMRLWMLMDQCAVNAYPLLADYDPGIPARILDVLQLSSAEELIELEKIQEYLRTRLQRCQIRGRTIFEDPSKGCFAERYFDNSKHSSTMAKTLQEVQDAAKDARERKHTEWQKLSAEYDDLQRQIMQSTCMWITDTFQNKHDDRNCRRCYLERTANRMRINSHEDPLPENPVHAKAVIFELRCPSAFRLYRNTTWNIIGYLGRRKLVETQAPRLHLCEYSELQPFIRSPKNTGISLASTTKSWLTTHYRTVRLPASWEDICFPNGLKLGYYDWETKLWTGRQTGSPTFAHHCEMIVQPDSPFAALHKLPRFSVDSTGPSSYEIIASQTQCPTGLNLHEFMAYQTLFSGTSRRWLSILIELGASNLNFSAEATSLLVSQLVLIAGPSHDSDFLRSTHRILRDSTFTTKLLDLVETRIKGISSSWRETNCMSMLITILLRVRSVTNGDAASSALRLLELARNVTAAWVRKLRYEIHRCTDPASAAACSRYGLWAALLCRKTFSVYSHPRSTGCGLDALAFRDYIECSVILQENMPNNITALPLSLKNALVWDMKMVFRIRHVLRDAILAFPGDFERSINASWKRLEANQDTDSASLFFSNPKPSDDANNWWIEWSTHPGKETLPQSIRFHLLEGHLLIDGQPLGKLPSKYRESMILEHLFGKQALLTYPSNLPGMTYMLAFTIKEHHVHFGVRDEQLIVQAYREDTVLELVLPDIFRGPKTWDLPATLVDNCCHWLNLRSGILEIRPRPNIWIPKRSNWALDVRNRQAYRRESLLVDPHSRLFSKIASIFQGFEHPKNLTVFQPPKNPLSVELRRLELSFSVRGRGFLHCRQLRCQIDENQDAGTWYGLRSKLVLCDARNPQQRSIIVPMGPVQYFKHGCHVAVDVVNCGNYGRYMINDVLGRVDCPAEPRLVYSKVMFHAYTSFVLPDALTGTTGTEEALRYLRSGQCQPWRPLTLGPQESLEFIARLTPRRVYYPEDMKVMQRVYWDPELTVTIQNEQYLSLVKSICEKSQRLALFSLGKHDRLDVKLAETSSHLNTRSTATSELFQRSVSMDEDSIVEDARYRTRARPRISQARQNVYEVASLVLEWKQELCSARNLAAALQTWPAIGGYGESFNKTLLSDILQVDFAVEWGSLAMLCRSFCENDKFRLMFLFGVMAFRDNAPMDIIHTLLAFAILQDLKGVVCPEWQSYTHFRYKQIPSIEYLEQLIKPFCIPYADDERSLFPGQIASKMRRQLEKAEKAHNEQVEGDCKLLAQLLHKQWPCKEPSQGTLPEGLLVHIPQALAVIQPEWLRLFQNFEFSRHIDQVQGILDRHWSDVTMILPKPASARAAPNMNRGNYSLPTLPQILLGAGDRVAEVGKQVGCAGENRVPSVITGAHKKTSSFSERPQDLQDIKELGKIIYRFTNSDSLLERKYGEDLQQSLDALKRVRRTSPKESLLSSPNEPFIMTFAAQSRVESAFEQISALLEENNVCARWLKAANLWPCITPVTLLEQLRSTSKIEVKGWIKDLIMDYALSITGLQRLLRIRDASIKNDMPHVSEEERNAGHANWDPAKHTDWLLLEIDSNILIRDIQIEVAMAMMSPASGRNSALQMNMGQGKTSCIIPMIIAELADTQRLARVVVPKALLVQTAHLLQTRLGGLLGREVSHIPFSRKTPTNSDTMKVYFQLHKDIKRSSGVIITLPEHVLSFKLSGLQRLSDKQLQTANQMIKVQSWMQRVCRDILDECDFTLSARTQLVYPSGTQATVDGHPHRWEVAETLLHAVESHLWNLHEQYPYSIDVVHRRQGGFPMVFFLRQDVEEELLTRLVGDILDGRVLLLPTSECTQMELQVIRQFISDDIIPPAALEIVDHLFSDKPAARQVLYLLRGLLVHRILLLTLKKRWNVQYGLDHRRDPIAVPYHSKGVPSDQAEWGHPDVAILLTCLAFYLGGLDCSQLQQSLEHVLKSDDPASGYDRWTHQCNDLPDSLRVWNIINVEDSVQMQELWKYLRYNMVVIDYHLNHFVFPAHAKQFRFKLQASGWDIPLFSADGEGDLTTGFSGTNDNRDMLPLTIRQDDLPGLQHTNAEVLTYLLQNRNTGYMLAADRSGRHITEIGLLEKLANKKIRILIDAGAQILEMDNYSLVQAWLKIDYECPAAVFFSHDNKPFVLYRQGSMVPLVASPFAEDLTGCLVYLDEAHTRGTDLKLPSNACGALTLGLGQTKDHTVQAAMRLRQLGTTQSVTWVAPPEVHQSILDLQGKGQDARLSSFDVICWLLKQTCRGIEQLQPLYFSQGLDFCRRTEVGLTNNDFLNNEGQRKAYLTILRCSEQQTLEELYGPKNSAKSTPGQKLATSQLKEYMKELQTRRREFQDFGNAVHGSVLQEVEQEREVAFEVEAIRQVQKPVHYTALRFPGIDDGLLQFAKTGRLTPDGNGLEPAYTALSETDVGQEMKINKAFFAGSKLFVSKQFRRTVDLPLGRLNDNMLRPVNWLLWSPVTKVAVILIPEEVEALLSILNESRDTAAPTHLLTYSAPATRGMLPFNSLKYYAIPPLPASWKAPTWLAIELGILAGRLYFSFSEYANICNYLRIETREETGRKDGDVMMLSDDEEGFEGGSPKKKGTFTAKPLSFLQKWLSVRRKGQDFVHTPMGYVCQGKLLTESHPFFGGAVQREESGGRGRGYRNTPMEIKEIEEQEEHMGSDYEMD</sequence>
<feature type="compositionally biased region" description="Basic and acidic residues" evidence="7">
    <location>
        <begin position="2849"/>
        <end position="2867"/>
    </location>
</feature>
<dbReference type="InterPro" id="IPR027417">
    <property type="entry name" value="P-loop_NTPase"/>
</dbReference>